<dbReference type="InterPro" id="IPR004398">
    <property type="entry name" value="RNA_MeTrfase_RsmD"/>
</dbReference>
<proteinExistence type="predicted"/>
<keyword evidence="2 3" id="KW-0808">Transferase</keyword>
<evidence type="ECO:0000256" key="1">
    <source>
        <dbReference type="ARBA" id="ARBA00022603"/>
    </source>
</evidence>
<dbReference type="InterPro" id="IPR029063">
    <property type="entry name" value="SAM-dependent_MTases_sf"/>
</dbReference>
<dbReference type="PANTHER" id="PTHR43542:SF1">
    <property type="entry name" value="METHYLTRANSFERASE"/>
    <property type="match status" value="1"/>
</dbReference>
<sequence length="141" mass="15575">MRIISGERRGAKLLTPKGTYTRPTRGRVKEALFNILSGHQFINIITRRIVIDAFAGSGALGLEALSRGAALSIFIENDQNALKTLEQNIRKLDYHHRARIIRADACTIDIPATEEAGLVIMDPPYKLDLAYPCMEALEKGG</sequence>
<dbReference type="GO" id="GO:0031167">
    <property type="term" value="P:rRNA methylation"/>
    <property type="evidence" value="ECO:0007669"/>
    <property type="project" value="InterPro"/>
</dbReference>
<dbReference type="EMBL" id="GU943122">
    <property type="protein sequence ID" value="ADD96176.1"/>
    <property type="molecule type" value="Genomic_DNA"/>
</dbReference>
<dbReference type="Pfam" id="PF03602">
    <property type="entry name" value="Cons_hypoth95"/>
    <property type="match status" value="1"/>
</dbReference>
<dbReference type="CDD" id="cd02440">
    <property type="entry name" value="AdoMet_MTases"/>
    <property type="match status" value="1"/>
</dbReference>
<evidence type="ECO:0000256" key="2">
    <source>
        <dbReference type="ARBA" id="ARBA00022679"/>
    </source>
</evidence>
<keyword evidence="1 3" id="KW-0489">Methyltransferase</keyword>
<protein>
    <submittedName>
        <fullName evidence="3">Methyltransferase</fullName>
    </submittedName>
</protein>
<dbReference type="GO" id="GO:0008168">
    <property type="term" value="F:methyltransferase activity"/>
    <property type="evidence" value="ECO:0007669"/>
    <property type="project" value="UniProtKB-KW"/>
</dbReference>
<dbReference type="Gene3D" id="3.40.50.150">
    <property type="entry name" value="Vaccinia Virus protein VP39"/>
    <property type="match status" value="1"/>
</dbReference>
<reference evidence="3" key="1">
    <citation type="journal article" date="2010" name="ISME J.">
        <title>Metagenome of the Mediterranean deep chlorophyll maximum studied by direct and fosmid library 454 pyrosequencing.</title>
        <authorList>
            <person name="Ghai R."/>
            <person name="Martin-Cuadrado A.B."/>
            <person name="Molto A.G."/>
            <person name="Heredia I.G."/>
            <person name="Cabrera R."/>
            <person name="Martin J."/>
            <person name="Verdu M."/>
            <person name="Deschamps P."/>
            <person name="Moreira D."/>
            <person name="Lopez-Garcia P."/>
            <person name="Mira A."/>
            <person name="Rodriguez-Valera F."/>
        </authorList>
    </citation>
    <scope>NUCLEOTIDE SEQUENCE</scope>
</reference>
<dbReference type="PANTHER" id="PTHR43542">
    <property type="entry name" value="METHYLTRANSFERASE"/>
    <property type="match status" value="1"/>
</dbReference>
<accession>D6PKC5</accession>
<dbReference type="SUPFAM" id="SSF53335">
    <property type="entry name" value="S-adenosyl-L-methionine-dependent methyltransferases"/>
    <property type="match status" value="1"/>
</dbReference>
<organism evidence="3">
    <name type="scientific">uncultured organism MedDCM-OCT-S05-C185</name>
    <dbReference type="NCBI Taxonomy" id="743621"/>
    <lineage>
        <taxon>unclassified sequences</taxon>
        <taxon>environmental samples</taxon>
    </lineage>
</organism>
<dbReference type="AlphaFoldDB" id="D6PKC5"/>
<evidence type="ECO:0000313" key="3">
    <source>
        <dbReference type="EMBL" id="ADD96176.1"/>
    </source>
</evidence>
<name>D6PKC5_9ZZZZ</name>